<keyword evidence="4" id="KW-0597">Phosphoprotein</keyword>
<keyword evidence="5 9" id="KW-0812">Transmembrane</keyword>
<evidence type="ECO:0000256" key="5">
    <source>
        <dbReference type="ARBA" id="ARBA00022692"/>
    </source>
</evidence>
<evidence type="ECO:0000256" key="3">
    <source>
        <dbReference type="ARBA" id="ARBA00022448"/>
    </source>
</evidence>
<evidence type="ECO:0008006" key="12">
    <source>
        <dbReference type="Google" id="ProtNLM"/>
    </source>
</evidence>
<evidence type="ECO:0000313" key="11">
    <source>
        <dbReference type="Proteomes" id="UP000002866"/>
    </source>
</evidence>
<feature type="transmembrane region" description="Helical" evidence="9">
    <location>
        <begin position="284"/>
        <end position="310"/>
    </location>
</feature>
<dbReference type="GO" id="GO:0015205">
    <property type="term" value="F:nucleobase transmembrane transporter activity"/>
    <property type="evidence" value="ECO:0007669"/>
    <property type="project" value="TreeGrafter"/>
</dbReference>
<evidence type="ECO:0000256" key="6">
    <source>
        <dbReference type="ARBA" id="ARBA00022989"/>
    </source>
</evidence>
<evidence type="ECO:0000256" key="7">
    <source>
        <dbReference type="ARBA" id="ARBA00023136"/>
    </source>
</evidence>
<dbReference type="PANTHER" id="PTHR31806:SF1">
    <property type="entry name" value="PURINE-CYTOSINE PERMEASE FCY2-RELATED"/>
    <property type="match status" value="1"/>
</dbReference>
<dbReference type="OMA" id="LWLSANM"/>
<dbReference type="Gene3D" id="1.10.4160.10">
    <property type="entry name" value="Hydantoin permease"/>
    <property type="match status" value="1"/>
</dbReference>
<reference evidence="10 11" key="1">
    <citation type="journal article" date="2011" name="Proc. Natl. Acad. Sci. U.S.A.">
        <title>Evolutionary erosion of yeast sex chromosomes by mating-type switching accidents.</title>
        <authorList>
            <person name="Gordon J.L."/>
            <person name="Armisen D."/>
            <person name="Proux-Wera E."/>
            <person name="Oheigeartaigh S.S."/>
            <person name="Byrne K.P."/>
            <person name="Wolfe K.H."/>
        </authorList>
    </citation>
    <scope>NUCLEOTIDE SEQUENCE [LARGE SCALE GENOMIC DNA]</scope>
    <source>
        <strain evidence="11">ATCC 34711 / CBS 6284 / DSM 70876 / NBRC 10599 / NRRL Y-10934 / UCD 77-7</strain>
    </source>
</reference>
<dbReference type="AlphaFoldDB" id="I2H3F5"/>
<dbReference type="HOGENOM" id="CLU_026016_2_1_1"/>
<feature type="transmembrane region" description="Helical" evidence="9">
    <location>
        <begin position="222"/>
        <end position="241"/>
    </location>
</feature>
<protein>
    <recommendedName>
        <fullName evidence="12">Purine-cytosine permease</fullName>
    </recommendedName>
</protein>
<sequence length="553" mass="60725">MINYESSRDLMGLNNEGKSVHDHHDRTEMQILTNNTSSDLIDDDIDLEKKNEITSTYSLDDEYNDNKYIVESSSEIKLGWFTRFITALDAEAKGIEPITDEEKTDDSVINAASMWFSANMVIAGYALGVLGPMVFGLNFGTSVLVIIFFNILGLLSVAFFSVFGAEFGLRQMILSRFLIGNVTSRIFAVINVVACIGWCVVNTVASAQLLHIVNPGPHACPPWAGCLLIISLTLCISFFGYKIIHAYEKWSWVPNFVVFLVIIARLKIAGTFTNGEWTSGPTTAGAVLSFGSSVFGFAAGYTTFAADYTVYMPRTTNKYQIFFYLVAGLSFPLFFCMILGAASAMGTKTNENWLQMYRDHSVGGLVSAILVDNSLHGFGSFCCVLLALSTVSNNIPNMYTIGLSVQAIWEPLAKVPRVVWTVLGSGISIGISIPAYYSFDSVMTSFMDSIGYYLSIYIAIALSEHFIYRRGFKGYNIEDWNNSKKLPIGIAGTVALIVGAFGVALGMCQSYWKGEIGRLIGNNGGDIGFELGAGWAFVAYNIVRPIEIKYYGR</sequence>
<keyword evidence="6 9" id="KW-1133">Transmembrane helix</keyword>
<dbReference type="PANTHER" id="PTHR31806">
    <property type="entry name" value="PURINE-CYTOSINE PERMEASE FCY2-RELATED"/>
    <property type="match status" value="1"/>
</dbReference>
<evidence type="ECO:0000256" key="8">
    <source>
        <dbReference type="PIRNR" id="PIRNR002744"/>
    </source>
</evidence>
<dbReference type="GeneID" id="14495943"/>
<dbReference type="eggNOG" id="ENOG502QQ8Y">
    <property type="taxonomic scope" value="Eukaryota"/>
</dbReference>
<feature type="transmembrane region" description="Helical" evidence="9">
    <location>
        <begin position="527"/>
        <end position="543"/>
    </location>
</feature>
<dbReference type="KEGG" id="tbl:TBLA_0D04100"/>
<dbReference type="OrthoDB" id="2116389at2759"/>
<keyword evidence="3 8" id="KW-0813">Transport</keyword>
<evidence type="ECO:0000256" key="1">
    <source>
        <dbReference type="ARBA" id="ARBA00004141"/>
    </source>
</evidence>
<dbReference type="CDD" id="cd11484">
    <property type="entry name" value="SLC-NCS1sbd_CobB-like"/>
    <property type="match status" value="1"/>
</dbReference>
<dbReference type="Proteomes" id="UP000002866">
    <property type="component" value="Chromosome 4"/>
</dbReference>
<dbReference type="InterPro" id="IPR026030">
    <property type="entry name" value="Pur-cyt_permease_Fcy2/21/22"/>
</dbReference>
<dbReference type="GO" id="GO:0015856">
    <property type="term" value="P:cytosine transport"/>
    <property type="evidence" value="ECO:0007669"/>
    <property type="project" value="UniProtKB-ARBA"/>
</dbReference>
<dbReference type="NCBIfam" id="TIGR00800">
    <property type="entry name" value="ncs1"/>
    <property type="match status" value="1"/>
</dbReference>
<gene>
    <name evidence="10" type="primary">TBLA0D04100</name>
    <name evidence="10" type="ORF">TBLA_0D04100</name>
</gene>
<dbReference type="GO" id="GO:0005886">
    <property type="term" value="C:plasma membrane"/>
    <property type="evidence" value="ECO:0007669"/>
    <property type="project" value="TreeGrafter"/>
</dbReference>
<feature type="transmembrane region" description="Helical" evidence="9">
    <location>
        <begin position="143"/>
        <end position="165"/>
    </location>
</feature>
<comment type="subcellular location">
    <subcellularLocation>
        <location evidence="1">Membrane</location>
        <topology evidence="1">Multi-pass membrane protein</topology>
    </subcellularLocation>
</comment>
<keyword evidence="7 8" id="KW-0472">Membrane</keyword>
<feature type="transmembrane region" description="Helical" evidence="9">
    <location>
        <begin position="450"/>
        <end position="468"/>
    </location>
</feature>
<dbReference type="InterPro" id="IPR001248">
    <property type="entry name" value="Pur-cyt_permease"/>
</dbReference>
<organism evidence="10 11">
    <name type="scientific">Henningerozyma blattae (strain ATCC 34711 / CBS 6284 / DSM 70876 / NBRC 10599 / NRRL Y-10934 / UCD 77-7)</name>
    <name type="common">Yeast</name>
    <name type="synonym">Tetrapisispora blattae</name>
    <dbReference type="NCBI Taxonomy" id="1071380"/>
    <lineage>
        <taxon>Eukaryota</taxon>
        <taxon>Fungi</taxon>
        <taxon>Dikarya</taxon>
        <taxon>Ascomycota</taxon>
        <taxon>Saccharomycotina</taxon>
        <taxon>Saccharomycetes</taxon>
        <taxon>Saccharomycetales</taxon>
        <taxon>Saccharomycetaceae</taxon>
        <taxon>Henningerozyma</taxon>
    </lineage>
</organism>
<feature type="transmembrane region" description="Helical" evidence="9">
    <location>
        <begin position="488"/>
        <end position="507"/>
    </location>
</feature>
<keyword evidence="11" id="KW-1185">Reference proteome</keyword>
<dbReference type="PIRSF" id="PIRSF002744">
    <property type="entry name" value="Pur-cyt_permease"/>
    <property type="match status" value="1"/>
</dbReference>
<feature type="transmembrane region" description="Helical" evidence="9">
    <location>
        <begin position="418"/>
        <end position="438"/>
    </location>
</feature>
<proteinExistence type="inferred from homology"/>
<dbReference type="InterPro" id="IPR012681">
    <property type="entry name" value="NCS1"/>
</dbReference>
<dbReference type="InParanoid" id="I2H3F5"/>
<dbReference type="EMBL" id="HE806319">
    <property type="protein sequence ID" value="CCH60907.1"/>
    <property type="molecule type" value="Genomic_DNA"/>
</dbReference>
<feature type="transmembrane region" description="Helical" evidence="9">
    <location>
        <begin position="365"/>
        <end position="388"/>
    </location>
</feature>
<comment type="similarity">
    <text evidence="2 8">Belongs to the purine-cytosine permease (2.A.39) family.</text>
</comment>
<evidence type="ECO:0000256" key="4">
    <source>
        <dbReference type="ARBA" id="ARBA00022553"/>
    </source>
</evidence>
<evidence type="ECO:0000256" key="9">
    <source>
        <dbReference type="SAM" id="Phobius"/>
    </source>
</evidence>
<dbReference type="RefSeq" id="XP_004180426.1">
    <property type="nucleotide sequence ID" value="XM_004180378.1"/>
</dbReference>
<dbReference type="FunFam" id="1.10.4160.10:FF:000002">
    <property type="entry name" value="Purine-cytosine permease fcyB"/>
    <property type="match status" value="1"/>
</dbReference>
<feature type="transmembrane region" description="Helical" evidence="9">
    <location>
        <begin position="253"/>
        <end position="272"/>
    </location>
</feature>
<dbReference type="GO" id="GO:0000329">
    <property type="term" value="C:fungal-type vacuole membrane"/>
    <property type="evidence" value="ECO:0007669"/>
    <property type="project" value="TreeGrafter"/>
</dbReference>
<accession>I2H3F5</accession>
<dbReference type="Pfam" id="PF02133">
    <property type="entry name" value="Transp_cyt_pur"/>
    <property type="match status" value="1"/>
</dbReference>
<feature type="transmembrane region" description="Helical" evidence="9">
    <location>
        <begin position="322"/>
        <end position="345"/>
    </location>
</feature>
<feature type="transmembrane region" description="Helical" evidence="9">
    <location>
        <begin position="116"/>
        <end position="137"/>
    </location>
</feature>
<evidence type="ECO:0000256" key="2">
    <source>
        <dbReference type="ARBA" id="ARBA00008974"/>
    </source>
</evidence>
<dbReference type="FunCoup" id="I2H3F5">
    <property type="interactions" value="67"/>
</dbReference>
<feature type="transmembrane region" description="Helical" evidence="9">
    <location>
        <begin position="186"/>
        <end position="210"/>
    </location>
</feature>
<name>I2H3F5_HENB6</name>
<evidence type="ECO:0000313" key="10">
    <source>
        <dbReference type="EMBL" id="CCH60907.1"/>
    </source>
</evidence>